<dbReference type="RefSeq" id="XP_040689152.1">
    <property type="nucleotide sequence ID" value="XM_040839620.1"/>
</dbReference>
<protein>
    <recommendedName>
        <fullName evidence="3">Condensation domain-containing protein</fullName>
    </recommendedName>
</protein>
<dbReference type="OrthoDB" id="2548233at2759"/>
<accession>A0A1L9RKL6</accession>
<dbReference type="GeneID" id="63755468"/>
<evidence type="ECO:0000313" key="2">
    <source>
        <dbReference type="Proteomes" id="UP000184383"/>
    </source>
</evidence>
<name>A0A1L9RKL6_ASPWE</name>
<evidence type="ECO:0008006" key="3">
    <source>
        <dbReference type="Google" id="ProtNLM"/>
    </source>
</evidence>
<proteinExistence type="predicted"/>
<dbReference type="Proteomes" id="UP000184383">
    <property type="component" value="Unassembled WGS sequence"/>
</dbReference>
<dbReference type="SUPFAM" id="SSF52777">
    <property type="entry name" value="CoA-dependent acyltransferases"/>
    <property type="match status" value="1"/>
</dbReference>
<feature type="non-terminal residue" evidence="1">
    <location>
        <position position="1"/>
    </location>
</feature>
<dbReference type="AlphaFoldDB" id="A0A1L9RKL6"/>
<dbReference type="STRING" id="1073089.A0A1L9RKL6"/>
<dbReference type="EMBL" id="KV878212">
    <property type="protein sequence ID" value="OJJ35476.1"/>
    <property type="molecule type" value="Genomic_DNA"/>
</dbReference>
<reference evidence="2" key="1">
    <citation type="journal article" date="2017" name="Genome Biol.">
        <title>Comparative genomics reveals high biological diversity and specific adaptations in the industrially and medically important fungal genus Aspergillus.</title>
        <authorList>
            <person name="de Vries R.P."/>
            <person name="Riley R."/>
            <person name="Wiebenga A."/>
            <person name="Aguilar-Osorio G."/>
            <person name="Amillis S."/>
            <person name="Uchima C.A."/>
            <person name="Anderluh G."/>
            <person name="Asadollahi M."/>
            <person name="Askin M."/>
            <person name="Barry K."/>
            <person name="Battaglia E."/>
            <person name="Bayram O."/>
            <person name="Benocci T."/>
            <person name="Braus-Stromeyer S.A."/>
            <person name="Caldana C."/>
            <person name="Canovas D."/>
            <person name="Cerqueira G.C."/>
            <person name="Chen F."/>
            <person name="Chen W."/>
            <person name="Choi C."/>
            <person name="Clum A."/>
            <person name="Dos Santos R.A."/>
            <person name="Damasio A.R."/>
            <person name="Diallinas G."/>
            <person name="Emri T."/>
            <person name="Fekete E."/>
            <person name="Flipphi M."/>
            <person name="Freyberg S."/>
            <person name="Gallo A."/>
            <person name="Gournas C."/>
            <person name="Habgood R."/>
            <person name="Hainaut M."/>
            <person name="Harispe M.L."/>
            <person name="Henrissat B."/>
            <person name="Hilden K.S."/>
            <person name="Hope R."/>
            <person name="Hossain A."/>
            <person name="Karabika E."/>
            <person name="Karaffa L."/>
            <person name="Karanyi Z."/>
            <person name="Krasevec N."/>
            <person name="Kuo A."/>
            <person name="Kusch H."/>
            <person name="LaButti K."/>
            <person name="Lagendijk E.L."/>
            <person name="Lapidus A."/>
            <person name="Levasseur A."/>
            <person name="Lindquist E."/>
            <person name="Lipzen A."/>
            <person name="Logrieco A.F."/>
            <person name="MacCabe A."/>
            <person name="Maekelae M.R."/>
            <person name="Malavazi I."/>
            <person name="Melin P."/>
            <person name="Meyer V."/>
            <person name="Mielnichuk N."/>
            <person name="Miskei M."/>
            <person name="Molnar A.P."/>
            <person name="Mule G."/>
            <person name="Ngan C.Y."/>
            <person name="Orejas M."/>
            <person name="Orosz E."/>
            <person name="Ouedraogo J.P."/>
            <person name="Overkamp K.M."/>
            <person name="Park H.-S."/>
            <person name="Perrone G."/>
            <person name="Piumi F."/>
            <person name="Punt P.J."/>
            <person name="Ram A.F."/>
            <person name="Ramon A."/>
            <person name="Rauscher S."/>
            <person name="Record E."/>
            <person name="Riano-Pachon D.M."/>
            <person name="Robert V."/>
            <person name="Roehrig J."/>
            <person name="Ruller R."/>
            <person name="Salamov A."/>
            <person name="Salih N.S."/>
            <person name="Samson R.A."/>
            <person name="Sandor E."/>
            <person name="Sanguinetti M."/>
            <person name="Schuetze T."/>
            <person name="Sepcic K."/>
            <person name="Shelest E."/>
            <person name="Sherlock G."/>
            <person name="Sophianopoulou V."/>
            <person name="Squina F.M."/>
            <person name="Sun H."/>
            <person name="Susca A."/>
            <person name="Todd R.B."/>
            <person name="Tsang A."/>
            <person name="Unkles S.E."/>
            <person name="van de Wiele N."/>
            <person name="van Rossen-Uffink D."/>
            <person name="Oliveira J.V."/>
            <person name="Vesth T.C."/>
            <person name="Visser J."/>
            <person name="Yu J.-H."/>
            <person name="Zhou M."/>
            <person name="Andersen M.R."/>
            <person name="Archer D.B."/>
            <person name="Baker S.E."/>
            <person name="Benoit I."/>
            <person name="Brakhage A.A."/>
            <person name="Braus G.H."/>
            <person name="Fischer R."/>
            <person name="Frisvad J.C."/>
            <person name="Goldman G.H."/>
            <person name="Houbraken J."/>
            <person name="Oakley B."/>
            <person name="Pocsi I."/>
            <person name="Scazzocchio C."/>
            <person name="Seiboth B."/>
            <person name="vanKuyk P.A."/>
            <person name="Wortman J."/>
            <person name="Dyer P.S."/>
            <person name="Grigoriev I.V."/>
        </authorList>
    </citation>
    <scope>NUCLEOTIDE SEQUENCE [LARGE SCALE GENOMIC DNA]</scope>
    <source>
        <strain evidence="2">DTO 134E9</strain>
    </source>
</reference>
<feature type="non-terminal residue" evidence="1">
    <location>
        <position position="409"/>
    </location>
</feature>
<evidence type="ECO:0000313" key="1">
    <source>
        <dbReference type="EMBL" id="OJJ35476.1"/>
    </source>
</evidence>
<gene>
    <name evidence="1" type="ORF">ASPWEDRAFT_97249</name>
</gene>
<dbReference type="PANTHER" id="PTHR42034">
    <property type="entry name" value="CHROMOSOME 7, WHOLE GENOME SHOTGUN SEQUENCE-RELATED"/>
    <property type="match status" value="1"/>
</dbReference>
<dbReference type="VEuPathDB" id="FungiDB:ASPWEDRAFT_97249"/>
<sequence>PPGYRNLDILAGLKLDFDQDPASLAGIVQETWKNLRFQHPLLAATYDGDNFIYQSPGNEEELQQWADETFLVKKSRSTPTSCPEDVMVIDRCDHPMMAYIPEDKRVVFRMPHVYADGIGTAILSQDFMVELGRLMSATTRSDRERPFREDIQNLPLGTCVAANMPELSAEWQESVRAKLPDPKTDEAIRMPTKDDAGSNILPRDTRMQRLRFTKTETANILARARKSGLKLAPFIHATMLHAAKKLAITPEQETKNHTSFMLFNLRDRCHGTPANAAHRALDYRVAFWYSQIQLGNNLYDTASALKDHYESILQEKESRAAAHIPHCEKMTPFLGDNVQHSIMISSIGNLDPIIPEKKCGALKLDEFSVTALVTSPLLFVPVQTFAGQLEVRITYNEAYHEDSQVAELL</sequence>
<dbReference type="Gene3D" id="3.30.559.10">
    <property type="entry name" value="Chloramphenicol acetyltransferase-like domain"/>
    <property type="match status" value="1"/>
</dbReference>
<dbReference type="Gene3D" id="3.30.559.30">
    <property type="entry name" value="Nonribosomal peptide synthetase, condensation domain"/>
    <property type="match status" value="1"/>
</dbReference>
<keyword evidence="2" id="KW-1185">Reference proteome</keyword>
<organism evidence="1 2">
    <name type="scientific">Aspergillus wentii DTO 134E9</name>
    <dbReference type="NCBI Taxonomy" id="1073089"/>
    <lineage>
        <taxon>Eukaryota</taxon>
        <taxon>Fungi</taxon>
        <taxon>Dikarya</taxon>
        <taxon>Ascomycota</taxon>
        <taxon>Pezizomycotina</taxon>
        <taxon>Eurotiomycetes</taxon>
        <taxon>Eurotiomycetidae</taxon>
        <taxon>Eurotiales</taxon>
        <taxon>Aspergillaceae</taxon>
        <taxon>Aspergillus</taxon>
        <taxon>Aspergillus subgen. Cremei</taxon>
    </lineage>
</organism>
<dbReference type="PANTHER" id="PTHR42034:SF1">
    <property type="entry name" value="CONDENSATION DOMAIN-CONTAINING PROTEIN"/>
    <property type="match status" value="1"/>
</dbReference>
<dbReference type="InterPro" id="IPR023213">
    <property type="entry name" value="CAT-like_dom_sf"/>
</dbReference>